<feature type="domain" description="Myb-like" evidence="8">
    <location>
        <begin position="9"/>
        <end position="63"/>
    </location>
</feature>
<evidence type="ECO:0000256" key="1">
    <source>
        <dbReference type="ARBA" id="ARBA00004123"/>
    </source>
</evidence>
<dbReference type="InterPro" id="IPR017930">
    <property type="entry name" value="Myb_dom"/>
</dbReference>
<evidence type="ECO:0008006" key="12">
    <source>
        <dbReference type="Google" id="ProtNLM"/>
    </source>
</evidence>
<dbReference type="Pfam" id="PF00249">
    <property type="entry name" value="Myb_DNA-binding"/>
    <property type="match status" value="2"/>
</dbReference>
<evidence type="ECO:0000313" key="10">
    <source>
        <dbReference type="EMBL" id="CBI17787.3"/>
    </source>
</evidence>
<dbReference type="SMART" id="SM00717">
    <property type="entry name" value="SANT"/>
    <property type="match status" value="2"/>
</dbReference>
<dbReference type="FunFam" id="1.10.10.60:FF:000015">
    <property type="entry name" value="Transcription factor RAX3"/>
    <property type="match status" value="1"/>
</dbReference>
<keyword evidence="2" id="KW-0677">Repeat</keyword>
<evidence type="ECO:0000256" key="5">
    <source>
        <dbReference type="ARBA" id="ARBA00023163"/>
    </source>
</evidence>
<dbReference type="Gene3D" id="1.10.10.60">
    <property type="entry name" value="Homeodomain-like"/>
    <property type="match status" value="2"/>
</dbReference>
<reference evidence="11" key="1">
    <citation type="journal article" date="2007" name="Nature">
        <title>The grapevine genome sequence suggests ancestral hexaploidization in major angiosperm phyla.</title>
        <authorList>
            <consortium name="The French-Italian Public Consortium for Grapevine Genome Characterization."/>
            <person name="Jaillon O."/>
            <person name="Aury J.-M."/>
            <person name="Noel B."/>
            <person name="Policriti A."/>
            <person name="Clepet C."/>
            <person name="Casagrande A."/>
            <person name="Choisne N."/>
            <person name="Aubourg S."/>
            <person name="Vitulo N."/>
            <person name="Jubin C."/>
            <person name="Vezzi A."/>
            <person name="Legeai F."/>
            <person name="Hugueney P."/>
            <person name="Dasilva C."/>
            <person name="Horner D."/>
            <person name="Mica E."/>
            <person name="Jublot D."/>
            <person name="Poulain J."/>
            <person name="Bruyere C."/>
            <person name="Billault A."/>
            <person name="Segurens B."/>
            <person name="Gouyvenoux M."/>
            <person name="Ugarte E."/>
            <person name="Cattonaro F."/>
            <person name="Anthouard V."/>
            <person name="Vico V."/>
            <person name="Del Fabbro C."/>
            <person name="Alaux M."/>
            <person name="Di Gaspero G."/>
            <person name="Dumas V."/>
            <person name="Felice N."/>
            <person name="Paillard S."/>
            <person name="Juman I."/>
            <person name="Moroldo M."/>
            <person name="Scalabrin S."/>
            <person name="Canaguier A."/>
            <person name="Le Clainche I."/>
            <person name="Malacrida G."/>
            <person name="Durand E."/>
            <person name="Pesole G."/>
            <person name="Laucou V."/>
            <person name="Chatelet P."/>
            <person name="Merdinoglu D."/>
            <person name="Delledonne M."/>
            <person name="Pezzotti M."/>
            <person name="Lecharny A."/>
            <person name="Scarpelli C."/>
            <person name="Artiguenave F."/>
            <person name="Pe M.E."/>
            <person name="Valle G."/>
            <person name="Morgante M."/>
            <person name="Caboche M."/>
            <person name="Adam-Blondon A.-F."/>
            <person name="Weissenbach J."/>
            <person name="Quetier F."/>
            <person name="Wincker P."/>
        </authorList>
    </citation>
    <scope>NUCLEOTIDE SEQUENCE [LARGE SCALE GENOMIC DNA]</scope>
    <source>
        <strain evidence="11">cv. Pinot noir / PN40024</strain>
    </source>
</reference>
<keyword evidence="4" id="KW-0238">DNA-binding</keyword>
<dbReference type="AlphaFoldDB" id="D7SQ56"/>
<evidence type="ECO:0000256" key="7">
    <source>
        <dbReference type="SAM" id="MobiDB-lite"/>
    </source>
</evidence>
<proteinExistence type="predicted"/>
<comment type="subcellular location">
    <subcellularLocation>
        <location evidence="1">Nucleus</location>
    </subcellularLocation>
</comment>
<dbReference type="FunCoup" id="D7SQ56">
    <property type="interactions" value="21"/>
</dbReference>
<evidence type="ECO:0000259" key="9">
    <source>
        <dbReference type="PROSITE" id="PS51294"/>
    </source>
</evidence>
<keyword evidence="3" id="KW-0805">Transcription regulation</keyword>
<dbReference type="PROSITE" id="PS50090">
    <property type="entry name" value="MYB_LIKE"/>
    <property type="match status" value="2"/>
</dbReference>
<name>D7SQ56_VITVI</name>
<keyword evidence="6" id="KW-0539">Nucleus</keyword>
<dbReference type="GO" id="GO:0030154">
    <property type="term" value="P:cell differentiation"/>
    <property type="evidence" value="ECO:0000318"/>
    <property type="project" value="GO_Central"/>
</dbReference>
<dbReference type="STRING" id="29760.D7SQ56"/>
<protein>
    <recommendedName>
        <fullName evidence="12">Transcription factor MYB36</fullName>
    </recommendedName>
</protein>
<dbReference type="Proteomes" id="UP000009183">
    <property type="component" value="Chromosome 11"/>
</dbReference>
<dbReference type="FunFam" id="1.10.10.60:FF:000222">
    <property type="entry name" value="Transcription factor MYB36"/>
    <property type="match status" value="1"/>
</dbReference>
<accession>D7SQ56</accession>
<dbReference type="CDD" id="cd00167">
    <property type="entry name" value="SANT"/>
    <property type="match status" value="2"/>
</dbReference>
<dbReference type="PROSITE" id="PS51294">
    <property type="entry name" value="HTH_MYB"/>
    <property type="match status" value="2"/>
</dbReference>
<dbReference type="GO" id="GO:0003700">
    <property type="term" value="F:DNA-binding transcription factor activity"/>
    <property type="evidence" value="ECO:0000318"/>
    <property type="project" value="GO_Central"/>
</dbReference>
<dbReference type="GO" id="GO:0005634">
    <property type="term" value="C:nucleus"/>
    <property type="evidence" value="ECO:0000318"/>
    <property type="project" value="GO_Central"/>
</dbReference>
<evidence type="ECO:0000256" key="4">
    <source>
        <dbReference type="ARBA" id="ARBA00023125"/>
    </source>
</evidence>
<dbReference type="SUPFAM" id="SSF46689">
    <property type="entry name" value="Homeodomain-like"/>
    <property type="match status" value="1"/>
</dbReference>
<sequence>MGRAPCCDKANVKKGPWSPEEDAKLKTYIEQYGTGGNWIALPQKIGRLKRCGKSCRLRWLNYLRPNIKHGGFSEEEDSIICNLYISIGSRWSVIAAQLPGRTDNDIKNYWNTRLKKKLLGKRKQSHFNRLSVAGQDPKDATGVEDNPYSQALSNSALERLQLHMQLQSLQHPFAFYNNPALWPKLHPLQEKLIQNLQNELPSPLMQHTPPSSDPMGQEQKSGFYEPPTASITLQQEYPKTNNPKGDEFEKSLNVLPSSDSSMAYNSENMVGAPIMSKPDGVDQSNIAQQAVSTFQAELDDFLNNKMVGFLPQEEQMTEIDGSKDSLAWWSNDFDTKSASSHSWDSTSVIQSEGMFQDYVLGYNLQ</sequence>
<dbReference type="HOGENOM" id="CLU_028567_6_2_1"/>
<dbReference type="GO" id="GO:0006355">
    <property type="term" value="P:regulation of DNA-templated transcription"/>
    <property type="evidence" value="ECO:0000318"/>
    <property type="project" value="GO_Central"/>
</dbReference>
<evidence type="ECO:0000313" key="11">
    <source>
        <dbReference type="Proteomes" id="UP000009183"/>
    </source>
</evidence>
<dbReference type="InterPro" id="IPR001005">
    <property type="entry name" value="SANT/Myb"/>
</dbReference>
<dbReference type="InParanoid" id="D7SQ56"/>
<feature type="region of interest" description="Disordered" evidence="7">
    <location>
        <begin position="201"/>
        <end position="225"/>
    </location>
</feature>
<dbReference type="EMBL" id="FN594964">
    <property type="protein sequence ID" value="CBI17787.3"/>
    <property type="molecule type" value="Genomic_DNA"/>
</dbReference>
<dbReference type="PaxDb" id="29760-VIT_11s0052g01490.t01"/>
<evidence type="ECO:0000256" key="6">
    <source>
        <dbReference type="ARBA" id="ARBA00023242"/>
    </source>
</evidence>
<dbReference type="InterPro" id="IPR009057">
    <property type="entry name" value="Homeodomain-like_sf"/>
</dbReference>
<dbReference type="GO" id="GO:0003677">
    <property type="term" value="F:DNA binding"/>
    <property type="evidence" value="ECO:0007669"/>
    <property type="project" value="UniProtKB-KW"/>
</dbReference>
<feature type="domain" description="Myb-like" evidence="8">
    <location>
        <begin position="64"/>
        <end position="114"/>
    </location>
</feature>
<dbReference type="ExpressionAtlas" id="D7SQ56">
    <property type="expression patterns" value="baseline"/>
</dbReference>
<keyword evidence="11" id="KW-1185">Reference proteome</keyword>
<dbReference type="OMA" id="DCFKEMN"/>
<keyword evidence="5" id="KW-0804">Transcription</keyword>
<evidence type="ECO:0000256" key="3">
    <source>
        <dbReference type="ARBA" id="ARBA00023015"/>
    </source>
</evidence>
<dbReference type="eggNOG" id="KOG0048">
    <property type="taxonomic scope" value="Eukaryota"/>
</dbReference>
<dbReference type="PANTHER" id="PTHR48000:SF46">
    <property type="entry name" value="TRANSCRIPTION FACTOR MYB36"/>
    <property type="match status" value="1"/>
</dbReference>
<dbReference type="PANTHER" id="PTHR48000">
    <property type="entry name" value="OS09G0431300 PROTEIN"/>
    <property type="match status" value="1"/>
</dbReference>
<gene>
    <name evidence="10" type="ordered locus">VIT_11s0052g01490</name>
</gene>
<feature type="domain" description="HTH myb-type" evidence="9">
    <location>
        <begin position="9"/>
        <end position="63"/>
    </location>
</feature>
<organism evidence="10 11">
    <name type="scientific">Vitis vinifera</name>
    <name type="common">Grape</name>
    <dbReference type="NCBI Taxonomy" id="29760"/>
    <lineage>
        <taxon>Eukaryota</taxon>
        <taxon>Viridiplantae</taxon>
        <taxon>Streptophyta</taxon>
        <taxon>Embryophyta</taxon>
        <taxon>Tracheophyta</taxon>
        <taxon>Spermatophyta</taxon>
        <taxon>Magnoliopsida</taxon>
        <taxon>eudicotyledons</taxon>
        <taxon>Gunneridae</taxon>
        <taxon>Pentapetalae</taxon>
        <taxon>rosids</taxon>
        <taxon>Vitales</taxon>
        <taxon>Vitaceae</taxon>
        <taxon>Viteae</taxon>
        <taxon>Vitis</taxon>
    </lineage>
</organism>
<feature type="domain" description="HTH myb-type" evidence="9">
    <location>
        <begin position="64"/>
        <end position="118"/>
    </location>
</feature>
<evidence type="ECO:0000259" key="8">
    <source>
        <dbReference type="PROSITE" id="PS50090"/>
    </source>
</evidence>
<evidence type="ECO:0000256" key="2">
    <source>
        <dbReference type="ARBA" id="ARBA00022737"/>
    </source>
</evidence>